<feature type="region of interest" description="Disordered" evidence="1">
    <location>
        <begin position="58"/>
        <end position="90"/>
    </location>
</feature>
<reference evidence="3 5" key="2">
    <citation type="submission" date="2023-07" db="EMBL/GenBank/DDBJ databases">
        <title>Sequencing the genomes of 1000 actinobacteria strains.</title>
        <authorList>
            <person name="Klenk H.-P."/>
        </authorList>
    </citation>
    <scope>NUCLEOTIDE SEQUENCE [LARGE SCALE GENOMIC DNA]</scope>
    <source>
        <strain evidence="3 5">DSM 44724</strain>
    </source>
</reference>
<dbReference type="EMBL" id="JAPZVQ010000009">
    <property type="protein sequence ID" value="MDA1386393.1"/>
    <property type="molecule type" value="Genomic_DNA"/>
</dbReference>
<dbReference type="AlphaFoldDB" id="A0A9X3PV82"/>
<dbReference type="Proteomes" id="UP001145799">
    <property type="component" value="Unassembled WGS sequence"/>
</dbReference>
<evidence type="ECO:0000313" key="2">
    <source>
        <dbReference type="EMBL" id="MDA1386393.1"/>
    </source>
</evidence>
<organism evidence="2 4">
    <name type="scientific">Glycomyces lechevalierae</name>
    <dbReference type="NCBI Taxonomy" id="256034"/>
    <lineage>
        <taxon>Bacteria</taxon>
        <taxon>Bacillati</taxon>
        <taxon>Actinomycetota</taxon>
        <taxon>Actinomycetes</taxon>
        <taxon>Glycomycetales</taxon>
        <taxon>Glycomycetaceae</taxon>
        <taxon>Glycomyces</taxon>
    </lineage>
</organism>
<proteinExistence type="predicted"/>
<evidence type="ECO:0000256" key="1">
    <source>
        <dbReference type="SAM" id="MobiDB-lite"/>
    </source>
</evidence>
<dbReference type="Proteomes" id="UP001183604">
    <property type="component" value="Unassembled WGS sequence"/>
</dbReference>
<evidence type="ECO:0000313" key="3">
    <source>
        <dbReference type="EMBL" id="MDR7338909.1"/>
    </source>
</evidence>
<name>A0A9X3PV82_9ACTN</name>
<gene>
    <name evidence="3" type="ORF">J2S69_002628</name>
    <name evidence="2" type="ORF">O2L01_15455</name>
</gene>
<evidence type="ECO:0000313" key="4">
    <source>
        <dbReference type="Proteomes" id="UP001145799"/>
    </source>
</evidence>
<sequence length="90" mass="9424">MPVPVVAVAERVVLLAGPEHLEVVVEGADAEAVDQLAVVRRGLGADLCRDLRPVDARGRPLAHPGALGERAKPVVHGNSQGWKETGPPAR</sequence>
<dbReference type="RefSeq" id="WP_270122862.1">
    <property type="nucleotide sequence ID" value="NZ_BAAAOM010000004.1"/>
</dbReference>
<protein>
    <submittedName>
        <fullName evidence="2">Uncharacterized protein</fullName>
    </submittedName>
</protein>
<keyword evidence="5" id="KW-1185">Reference proteome</keyword>
<evidence type="ECO:0000313" key="5">
    <source>
        <dbReference type="Proteomes" id="UP001183604"/>
    </source>
</evidence>
<accession>A0A9X3PV82</accession>
<comment type="caution">
    <text evidence="2">The sequence shown here is derived from an EMBL/GenBank/DDBJ whole genome shotgun (WGS) entry which is preliminary data.</text>
</comment>
<reference evidence="2" key="1">
    <citation type="submission" date="2022-12" db="EMBL/GenBank/DDBJ databases">
        <title>Gycomyces niveus sp.nov., a novel actinomycete isolated from soil in Shouguang.</title>
        <authorList>
            <person name="Yang X."/>
        </authorList>
    </citation>
    <scope>NUCLEOTIDE SEQUENCE</scope>
    <source>
        <strain evidence="2">DSM 44724</strain>
    </source>
</reference>
<dbReference type="EMBL" id="JAVDYD010000001">
    <property type="protein sequence ID" value="MDR7338909.1"/>
    <property type="molecule type" value="Genomic_DNA"/>
</dbReference>